<accession>A0A1Y5IDU7</accession>
<dbReference type="Gene3D" id="3.90.70.80">
    <property type="match status" value="1"/>
</dbReference>
<dbReference type="eggNOG" id="KOG2605">
    <property type="taxonomic scope" value="Eukaryota"/>
</dbReference>
<dbReference type="InterPro" id="IPR038765">
    <property type="entry name" value="Papain-like_cys_pep_sf"/>
</dbReference>
<dbReference type="SUPFAM" id="SSF48452">
    <property type="entry name" value="TPR-like"/>
    <property type="match status" value="1"/>
</dbReference>
<comment type="similarity">
    <text evidence="1">Belongs to the peptidase C85 family.</text>
</comment>
<dbReference type="InterPro" id="IPR003323">
    <property type="entry name" value="OTU_dom"/>
</dbReference>
<dbReference type="EMBL" id="KZ155784">
    <property type="protein sequence ID" value="OUS46243.1"/>
    <property type="molecule type" value="Genomic_DNA"/>
</dbReference>
<feature type="repeat" description="TPR" evidence="2">
    <location>
        <begin position="548"/>
        <end position="581"/>
    </location>
</feature>
<gene>
    <name evidence="6" type="ORF">BE221DRAFT_114297</name>
</gene>
<protein>
    <submittedName>
        <fullName evidence="6">Putative stress inducible protein</fullName>
    </submittedName>
</protein>
<feature type="repeat" description="TPR" evidence="2">
    <location>
        <begin position="582"/>
        <end position="615"/>
    </location>
</feature>
<dbReference type="GO" id="GO:0016579">
    <property type="term" value="P:protein deubiquitination"/>
    <property type="evidence" value="ECO:0007669"/>
    <property type="project" value="TreeGrafter"/>
</dbReference>
<dbReference type="SMART" id="SM00028">
    <property type="entry name" value="TPR"/>
    <property type="match status" value="3"/>
</dbReference>
<dbReference type="CDD" id="cd22751">
    <property type="entry name" value="OTU_plant_OTU9-like"/>
    <property type="match status" value="1"/>
</dbReference>
<proteinExistence type="inferred from homology"/>
<reference evidence="6" key="1">
    <citation type="submission" date="2017-04" db="EMBL/GenBank/DDBJ databases">
        <title>Population genomics of picophytoplankton unveils novel chromosome hypervariability.</title>
        <authorList>
            <consortium name="DOE Joint Genome Institute"/>
            <person name="Blanc-Mathieu R."/>
            <person name="Krasovec M."/>
            <person name="Hebrard M."/>
            <person name="Yau S."/>
            <person name="Desgranges E."/>
            <person name="Martin J."/>
            <person name="Schackwitz W."/>
            <person name="Kuo A."/>
            <person name="Salin G."/>
            <person name="Donnadieu C."/>
            <person name="Desdevises Y."/>
            <person name="Sanchez-Ferandin S."/>
            <person name="Moreau H."/>
            <person name="Rivals E."/>
            <person name="Grigoriev I.V."/>
            <person name="Grimsley N."/>
            <person name="Eyre-Walker A."/>
            <person name="Piganeau G."/>
        </authorList>
    </citation>
    <scope>NUCLEOTIDE SEQUENCE [LARGE SCALE GENOMIC DNA]</scope>
    <source>
        <strain evidence="6">RCC 1115</strain>
    </source>
</reference>
<evidence type="ECO:0000256" key="1">
    <source>
        <dbReference type="ARBA" id="ARBA00010407"/>
    </source>
</evidence>
<dbReference type="PROSITE" id="PS50802">
    <property type="entry name" value="OTU"/>
    <property type="match status" value="1"/>
</dbReference>
<feature type="compositionally biased region" description="Basic and acidic residues" evidence="3">
    <location>
        <begin position="446"/>
        <end position="455"/>
    </location>
</feature>
<dbReference type="Pfam" id="PF02338">
    <property type="entry name" value="OTU"/>
    <property type="match status" value="1"/>
</dbReference>
<feature type="domain" description="OTU" evidence="5">
    <location>
        <begin position="145"/>
        <end position="274"/>
    </location>
</feature>
<dbReference type="Pfam" id="PF00515">
    <property type="entry name" value="TPR_1"/>
    <property type="match status" value="1"/>
</dbReference>
<dbReference type="PANTHER" id="PTHR12419:SF111">
    <property type="entry name" value="OVARIAN TUMOR DOMAIN-CONTAINING DEUBIQUITINATING ENZYME 9"/>
    <property type="match status" value="1"/>
</dbReference>
<keyword evidence="4" id="KW-0472">Membrane</keyword>
<dbReference type="PANTHER" id="PTHR12419">
    <property type="entry name" value="OTU DOMAIN CONTAINING PROTEIN"/>
    <property type="match status" value="1"/>
</dbReference>
<evidence type="ECO:0000256" key="2">
    <source>
        <dbReference type="PROSITE-ProRule" id="PRU00339"/>
    </source>
</evidence>
<dbReference type="InterPro" id="IPR050704">
    <property type="entry name" value="Peptidase_C85-like"/>
</dbReference>
<dbReference type="InterPro" id="IPR011990">
    <property type="entry name" value="TPR-like_helical_dom_sf"/>
</dbReference>
<evidence type="ECO:0000313" key="6">
    <source>
        <dbReference type="EMBL" id="OUS46243.1"/>
    </source>
</evidence>
<dbReference type="InterPro" id="IPR019734">
    <property type="entry name" value="TPR_rpt"/>
</dbReference>
<dbReference type="PROSITE" id="PS50005">
    <property type="entry name" value="TPR"/>
    <property type="match status" value="2"/>
</dbReference>
<evidence type="ECO:0000256" key="3">
    <source>
        <dbReference type="SAM" id="MobiDB-lite"/>
    </source>
</evidence>
<keyword evidence="2" id="KW-0802">TPR repeat</keyword>
<name>A0A1Y5IDU7_OSTTA</name>
<keyword evidence="4" id="KW-1133">Transmembrane helix</keyword>
<dbReference type="AlphaFoldDB" id="A0A1Y5IDU7"/>
<sequence length="635" mass="70976">MRLRYAIQQHKHITICPLESTFDCYYMLTEESENALTQDDAAIAACLSHDESEQAQVDAQIASDEALARNLSDASRLDGWWDDDSWDKEIARAVHERDGEQDGSQFVPKLNAHVVDPESGSFPPPKSAVNFDHGRLLLRLDFYGLREKIVEGDGNCQFRALSDQLFRDGGENHAAVRAAVVERLAEQAEVYSPYCSPMTMDEYVQRMSQQGEWGDHLTLQACADAYGVDINVLTSYMESGFIEITPSGGESASSPRSLWLSFFAEVHYNSILPGTPSHQDRFANSRRHPAHDDGRIDALHHVPETPNHQDSIATRRTLDARRDQTSAQTRRSCARRLAPTRTVGSPRSSSATTPTDTAHRTLPLRPPLPGASPCRARRSVSELSLAQSRKRRSRDVLLSTRRRASTHFALDAHAPRPARVLSHRSRRDAIEPQTFRGDANATSASSRDEARDQRGMRARARGIQGLYLGSLLSILGGAAYIVVRQVLIRRELDDQAKKMGERIRAGNASAEDYFEMGSILLRKKVFTQAVRNLQAAAANWDGDEQDLALVHNALGFGYSNTDKIDDAIAEFKKSVALQPGYVTAWNNLGEAYEKKKELKEAIKCYEESLVLSPKNPTATERLEEIQTRLRRRLEL</sequence>
<feature type="transmembrane region" description="Helical" evidence="4">
    <location>
        <begin position="465"/>
        <end position="483"/>
    </location>
</feature>
<dbReference type="Gene3D" id="1.25.40.10">
    <property type="entry name" value="Tetratricopeptide repeat domain"/>
    <property type="match status" value="1"/>
</dbReference>
<feature type="compositionally biased region" description="Polar residues" evidence="3">
    <location>
        <begin position="342"/>
        <end position="356"/>
    </location>
</feature>
<evidence type="ECO:0000259" key="5">
    <source>
        <dbReference type="PROSITE" id="PS50802"/>
    </source>
</evidence>
<organism evidence="6">
    <name type="scientific">Ostreococcus tauri</name>
    <name type="common">Marine green alga</name>
    <dbReference type="NCBI Taxonomy" id="70448"/>
    <lineage>
        <taxon>Eukaryota</taxon>
        <taxon>Viridiplantae</taxon>
        <taxon>Chlorophyta</taxon>
        <taxon>Mamiellophyceae</taxon>
        <taxon>Mamiellales</taxon>
        <taxon>Bathycoccaceae</taxon>
        <taxon>Ostreococcus</taxon>
    </lineage>
</organism>
<dbReference type="PROSITE" id="PS50293">
    <property type="entry name" value="TPR_REGION"/>
    <property type="match status" value="1"/>
</dbReference>
<evidence type="ECO:0000256" key="4">
    <source>
        <dbReference type="SAM" id="Phobius"/>
    </source>
</evidence>
<keyword evidence="4" id="KW-0812">Transmembrane</keyword>
<feature type="compositionally biased region" description="Basic and acidic residues" evidence="3">
    <location>
        <begin position="290"/>
        <end position="303"/>
    </location>
</feature>
<dbReference type="SUPFAM" id="SSF54001">
    <property type="entry name" value="Cysteine proteinases"/>
    <property type="match status" value="1"/>
</dbReference>
<dbReference type="GO" id="GO:0004843">
    <property type="term" value="F:cysteine-type deubiquitinase activity"/>
    <property type="evidence" value="ECO:0007669"/>
    <property type="project" value="TreeGrafter"/>
</dbReference>
<feature type="region of interest" description="Disordered" evidence="3">
    <location>
        <begin position="277"/>
        <end position="456"/>
    </location>
</feature>
<dbReference type="Proteomes" id="UP000195557">
    <property type="component" value="Unassembled WGS sequence"/>
</dbReference>